<dbReference type="AlphaFoldDB" id="A0A1I8FVK6"/>
<keyword evidence="1" id="KW-1185">Reference proteome</keyword>
<dbReference type="Gene3D" id="2.60.120.260">
    <property type="entry name" value="Galactose-binding domain-like"/>
    <property type="match status" value="1"/>
</dbReference>
<name>A0A1I8FVK6_9PLAT</name>
<evidence type="ECO:0000313" key="3">
    <source>
        <dbReference type="WBParaSite" id="maker-uti_cns_0000201-snap-gene-0.3-mRNA-1"/>
    </source>
</evidence>
<dbReference type="SUPFAM" id="SSF49785">
    <property type="entry name" value="Galactose-binding domain-like"/>
    <property type="match status" value="1"/>
</dbReference>
<dbReference type="WBParaSite" id="maker-uti_cns_0000172-snap-gene-0.9-mRNA-1">
    <property type="protein sequence ID" value="maker-uti_cns_0000172-snap-gene-0.9-mRNA-1"/>
    <property type="gene ID" value="maker-uti_cns_0000172-snap-gene-0.9"/>
</dbReference>
<protein>
    <submittedName>
        <fullName evidence="2 3">Omp85 domain-containing protein</fullName>
    </submittedName>
</protein>
<dbReference type="InterPro" id="IPR008979">
    <property type="entry name" value="Galactose-bd-like_sf"/>
</dbReference>
<organism evidence="1 2">
    <name type="scientific">Macrostomum lignano</name>
    <dbReference type="NCBI Taxonomy" id="282301"/>
    <lineage>
        <taxon>Eukaryota</taxon>
        <taxon>Metazoa</taxon>
        <taxon>Spiralia</taxon>
        <taxon>Lophotrochozoa</taxon>
        <taxon>Platyhelminthes</taxon>
        <taxon>Rhabditophora</taxon>
        <taxon>Macrostomorpha</taxon>
        <taxon>Macrostomida</taxon>
        <taxon>Macrostomidae</taxon>
        <taxon>Macrostomum</taxon>
    </lineage>
</organism>
<reference evidence="2 3" key="1">
    <citation type="submission" date="2016-11" db="UniProtKB">
        <authorList>
            <consortium name="WormBaseParasite"/>
        </authorList>
    </citation>
    <scope>IDENTIFICATION</scope>
</reference>
<accession>A0A1I8FVK6</accession>
<evidence type="ECO:0000313" key="2">
    <source>
        <dbReference type="WBParaSite" id="maker-uti_cns_0000172-snap-gene-0.9-mRNA-1"/>
    </source>
</evidence>
<sequence length="324" mass="36766">RVQSDANRFSQAYISNTTSHTNGVIVAQVFYEVVPQPWKIIIKDVARFFGVRSNANISVAYSVCEIEVYGYPLGYTGDQVVNQTFVRAGFGSRIPVGAAVASRLADYNNYAGDVYSLPLDWPGDETFHFAMYLLSYSNFFTVYLPCAYTVTGLALQGSGVLHVPFSGRPTAFNLLFAYEPRQDMLNYYRDWGLDVPAQFDGPRDELERRRYSLSNPFQAQVVQLKVLSVSGRAAVKFDLLGFPNDTNSTQVLASEMNSTWEDSKTILITFGIVYHLNYLVLDRSSSEPIQFYLSYEEVLGEDEVLKIYNTTWMVRLYPFLKRRV</sequence>
<dbReference type="WBParaSite" id="maker-uti_cns_0000201-snap-gene-0.3-mRNA-1">
    <property type="protein sequence ID" value="maker-uti_cns_0000201-snap-gene-0.3-mRNA-1"/>
    <property type="gene ID" value="maker-uti_cns_0000201-snap-gene-0.3"/>
</dbReference>
<dbReference type="Proteomes" id="UP000095280">
    <property type="component" value="Unplaced"/>
</dbReference>
<evidence type="ECO:0000313" key="1">
    <source>
        <dbReference type="Proteomes" id="UP000095280"/>
    </source>
</evidence>
<proteinExistence type="predicted"/>